<dbReference type="EMBL" id="AWQQ01000091">
    <property type="protein sequence ID" value="PHJ37460.1"/>
    <property type="molecule type" value="Genomic_DNA"/>
</dbReference>
<dbReference type="Proteomes" id="UP000222564">
    <property type="component" value="Unassembled WGS sequence"/>
</dbReference>
<evidence type="ECO:0000313" key="1">
    <source>
        <dbReference type="EMBL" id="PHJ37460.1"/>
    </source>
</evidence>
<comment type="caution">
    <text evidence="1">The sequence shown here is derived from an EMBL/GenBank/DDBJ whole genome shotgun (WGS) entry which is preliminary data.</text>
</comment>
<protein>
    <submittedName>
        <fullName evidence="1">Uncharacterized protein</fullName>
    </submittedName>
</protein>
<gene>
    <name evidence="1" type="ORF">P378_16380</name>
</gene>
<keyword evidence="2" id="KW-1185">Reference proteome</keyword>
<dbReference type="RefSeq" id="WP_099083764.1">
    <property type="nucleotide sequence ID" value="NZ_AWQQ01000091.1"/>
</dbReference>
<proteinExistence type="predicted"/>
<name>A0A2C6LGW7_9FIRM</name>
<dbReference type="OrthoDB" id="1787413at2"/>
<sequence>MLVVFVTRIKHKVLKGLRFALVLTILAILLVQLASLLKTSGFSTQEKIPSGNPMKVSAPVVEACDHEREHGILEKLIEQLLKYKQGEK</sequence>
<evidence type="ECO:0000313" key="2">
    <source>
        <dbReference type="Proteomes" id="UP000222564"/>
    </source>
</evidence>
<accession>A0A2C6LGW7</accession>
<organism evidence="1 2">
    <name type="scientific">Desulforamulus profundi</name>
    <dbReference type="NCBI Taxonomy" id="1383067"/>
    <lineage>
        <taxon>Bacteria</taxon>
        <taxon>Bacillati</taxon>
        <taxon>Bacillota</taxon>
        <taxon>Clostridia</taxon>
        <taxon>Eubacteriales</taxon>
        <taxon>Peptococcaceae</taxon>
        <taxon>Desulforamulus</taxon>
    </lineage>
</organism>
<dbReference type="AlphaFoldDB" id="A0A2C6LGW7"/>
<reference evidence="1 2" key="1">
    <citation type="submission" date="2013-09" db="EMBL/GenBank/DDBJ databases">
        <title>Biodegradation of hydrocarbons in the deep terrestrial subsurface : characterization of a microbial consortium composed of two Desulfotomaculum species originating from a deep geological formation.</title>
        <authorList>
            <person name="Aullo T."/>
            <person name="Berlendis S."/>
            <person name="Lascourreges J.-F."/>
            <person name="Dessort D."/>
            <person name="Saint-Laurent S."/>
            <person name="Schraauwers B."/>
            <person name="Mas J."/>
            <person name="Magot M."/>
            <person name="Ranchou-Peyruse A."/>
        </authorList>
    </citation>
    <scope>NUCLEOTIDE SEQUENCE [LARGE SCALE GENOMIC DNA]</scope>
    <source>
        <strain evidence="1 2">Bs107</strain>
    </source>
</reference>